<evidence type="ECO:0000256" key="1">
    <source>
        <dbReference type="SAM" id="MobiDB-lite"/>
    </source>
</evidence>
<dbReference type="Proteomes" id="UP001604282">
    <property type="component" value="Unassembled WGS sequence"/>
</dbReference>
<dbReference type="EMBL" id="JBICZW010000028">
    <property type="protein sequence ID" value="MFG3193342.1"/>
    <property type="molecule type" value="Genomic_DNA"/>
</dbReference>
<keyword evidence="3" id="KW-1185">Reference proteome</keyword>
<evidence type="ECO:0000313" key="3">
    <source>
        <dbReference type="Proteomes" id="UP001604282"/>
    </source>
</evidence>
<name>A0ABW7C189_9ACTN</name>
<keyword evidence="2" id="KW-0645">Protease</keyword>
<reference evidence="2 3" key="1">
    <citation type="submission" date="2024-10" db="EMBL/GenBank/DDBJ databases">
        <title>The Natural Products Discovery Center: Release of the First 8490 Sequenced Strains for Exploring Actinobacteria Biosynthetic Diversity.</title>
        <authorList>
            <person name="Kalkreuter E."/>
            <person name="Kautsar S.A."/>
            <person name="Yang D."/>
            <person name="Bader C.D."/>
            <person name="Teijaro C.N."/>
            <person name="Fluegel L."/>
            <person name="Davis C.M."/>
            <person name="Simpson J.R."/>
            <person name="Lauterbach L."/>
            <person name="Steele A.D."/>
            <person name="Gui C."/>
            <person name="Meng S."/>
            <person name="Li G."/>
            <person name="Viehrig K."/>
            <person name="Ye F."/>
            <person name="Su P."/>
            <person name="Kiefer A.F."/>
            <person name="Nichols A."/>
            <person name="Cepeda A.J."/>
            <person name="Yan W."/>
            <person name="Fan B."/>
            <person name="Jiang Y."/>
            <person name="Adhikari A."/>
            <person name="Zheng C.-J."/>
            <person name="Schuster L."/>
            <person name="Cowan T.M."/>
            <person name="Smanski M.J."/>
            <person name="Chevrette M.G."/>
            <person name="De Carvalho L.P.S."/>
            <person name="Shen B."/>
        </authorList>
    </citation>
    <scope>NUCLEOTIDE SEQUENCE [LARGE SCALE GENOMIC DNA]</scope>
    <source>
        <strain evidence="2 3">NPDC048229</strain>
    </source>
</reference>
<organism evidence="2 3">
    <name type="scientific">Streptomyces omiyaensis</name>
    <dbReference type="NCBI Taxonomy" id="68247"/>
    <lineage>
        <taxon>Bacteria</taxon>
        <taxon>Bacillati</taxon>
        <taxon>Actinomycetota</taxon>
        <taxon>Actinomycetes</taxon>
        <taxon>Kitasatosporales</taxon>
        <taxon>Streptomycetaceae</taxon>
        <taxon>Streptomyces</taxon>
    </lineage>
</organism>
<dbReference type="RefSeq" id="WP_392884670.1">
    <property type="nucleotide sequence ID" value="NZ_JBICZW010000028.1"/>
</dbReference>
<dbReference type="GO" id="GO:0008233">
    <property type="term" value="F:peptidase activity"/>
    <property type="evidence" value="ECO:0007669"/>
    <property type="project" value="UniProtKB-KW"/>
</dbReference>
<evidence type="ECO:0000313" key="2">
    <source>
        <dbReference type="EMBL" id="MFG3193342.1"/>
    </source>
</evidence>
<keyword evidence="2" id="KW-0378">Hydrolase</keyword>
<protein>
    <submittedName>
        <fullName evidence="2">Serine protease</fullName>
    </submittedName>
</protein>
<dbReference type="GO" id="GO:0006508">
    <property type="term" value="P:proteolysis"/>
    <property type="evidence" value="ECO:0007669"/>
    <property type="project" value="UniProtKB-KW"/>
</dbReference>
<gene>
    <name evidence="2" type="ORF">ACGFYS_30930</name>
</gene>
<feature type="region of interest" description="Disordered" evidence="1">
    <location>
        <begin position="114"/>
        <end position="141"/>
    </location>
</feature>
<feature type="region of interest" description="Disordered" evidence="1">
    <location>
        <begin position="1"/>
        <end position="62"/>
    </location>
</feature>
<comment type="caution">
    <text evidence="2">The sequence shown here is derived from an EMBL/GenBank/DDBJ whole genome shotgun (WGS) entry which is preliminary data.</text>
</comment>
<proteinExistence type="predicted"/>
<accession>A0ABW7C189</accession>
<feature type="region of interest" description="Disordered" evidence="1">
    <location>
        <begin position="336"/>
        <end position="355"/>
    </location>
</feature>
<sequence>MSEHPTPRSASRPLGSALRKTGSPFRRTGSGARKTGSPSWQTGTDDRQTGTTLRNAPFAARTERSGLRPALPVLALVAALTATAFTAPPAVPASAAENGTVTLTLRHLDRTGAPTDAYSTRVTGISGPGEDVRESPHDSSGTLTLRLPKGRYLLDSEVYPLHRGAGTDWLVQPRLDLERDTTVTLDPRTTSAVDVRPPETGAEPRHAMSFVEVSHGGRTRSVNLMSSAAGLRVAHLGPAAEPGSVTATFDAYWIGERSDYGLGYRFTSGRALTGFVRRPTAGDLATLKAAAADRDGAGGVGAAAIQPSEGTTVGLTSELLRPGTATFHVTPERGTWDLSYTTPGTPGTRPNLYEARDLPVRPGATTTHTFDNDVRGPSLDPAPGAPPALVRDGDRIALDLPLLADGEGHAPSDPVFRSAVTTLHRDGVPVGTRRGAPGRAAFTLTTPDRARYRLTATALHGTGTSAGRTTAVWTFDSAATAAPAALPLSVVRFTPPLALDGTAPAGTALRVPVAVQGPAAGADPAALRVRVSVDGGTTWSEAPVADGAVEIRNPAPGGTVSLRATLTDAAGNTLDQTLGNAYRTR</sequence>
<dbReference type="Gene3D" id="2.60.40.650">
    <property type="match status" value="1"/>
</dbReference>